<dbReference type="EMBL" id="BJNG01000003">
    <property type="protein sequence ID" value="GEC18116.1"/>
    <property type="molecule type" value="Genomic_DNA"/>
</dbReference>
<reference evidence="1 2" key="1">
    <citation type="submission" date="2019-06" db="EMBL/GenBank/DDBJ databases">
        <title>Whole genome shotgun sequence of Pseudonocardia hydrocarbonoxydans NBRC 14498.</title>
        <authorList>
            <person name="Hosoyama A."/>
            <person name="Uohara A."/>
            <person name="Ohji S."/>
            <person name="Ichikawa N."/>
        </authorList>
    </citation>
    <scope>NUCLEOTIDE SEQUENCE [LARGE SCALE GENOMIC DNA]</scope>
    <source>
        <strain evidence="1 2">NBRC 14498</strain>
    </source>
</reference>
<dbReference type="AlphaFoldDB" id="A0A4Y3WL78"/>
<sequence>MTDPRTVGPPAWLKEMNEGLMAQQRAGTLGFDLPVLTVPGRRSGTPRHTPLTVLERDGARYVLGGFPAADWIRNVRAADGLGTLRTGGVDEPVRLVELPAAEAVPVLREWPALTPDGVQMMREAGVVDDVTPDALAEAAGICPVFRIERAP</sequence>
<proteinExistence type="predicted"/>
<accession>A0A4Y3WL78</accession>
<organism evidence="1 2">
    <name type="scientific">Pseudonocardia hydrocarbonoxydans</name>
    <dbReference type="NCBI Taxonomy" id="76726"/>
    <lineage>
        <taxon>Bacteria</taxon>
        <taxon>Bacillati</taxon>
        <taxon>Actinomycetota</taxon>
        <taxon>Actinomycetes</taxon>
        <taxon>Pseudonocardiales</taxon>
        <taxon>Pseudonocardiaceae</taxon>
        <taxon>Pseudonocardia</taxon>
    </lineage>
</organism>
<dbReference type="Proteomes" id="UP000320338">
    <property type="component" value="Unassembled WGS sequence"/>
</dbReference>
<dbReference type="Gene3D" id="2.30.110.10">
    <property type="entry name" value="Electron Transport, Fmn-binding Protein, Chain A"/>
    <property type="match status" value="1"/>
</dbReference>
<comment type="caution">
    <text evidence="1">The sequence shown here is derived from an EMBL/GenBank/DDBJ whole genome shotgun (WGS) entry which is preliminary data.</text>
</comment>
<protein>
    <recommendedName>
        <fullName evidence="3">Deazaflavin-dependent nitroreductase</fullName>
    </recommendedName>
</protein>
<gene>
    <name evidence="1" type="ORF">PHY01_03990</name>
</gene>
<dbReference type="RefSeq" id="WP_141276448.1">
    <property type="nucleotide sequence ID" value="NZ_BAAARZ010000002.1"/>
</dbReference>
<keyword evidence="2" id="KW-1185">Reference proteome</keyword>
<evidence type="ECO:0008006" key="3">
    <source>
        <dbReference type="Google" id="ProtNLM"/>
    </source>
</evidence>
<dbReference type="GO" id="GO:0016491">
    <property type="term" value="F:oxidoreductase activity"/>
    <property type="evidence" value="ECO:0007669"/>
    <property type="project" value="InterPro"/>
</dbReference>
<evidence type="ECO:0000313" key="2">
    <source>
        <dbReference type="Proteomes" id="UP000320338"/>
    </source>
</evidence>
<dbReference type="Pfam" id="PF04075">
    <property type="entry name" value="F420H2_quin_red"/>
    <property type="match status" value="1"/>
</dbReference>
<evidence type="ECO:0000313" key="1">
    <source>
        <dbReference type="EMBL" id="GEC18116.1"/>
    </source>
</evidence>
<dbReference type="OrthoDB" id="3296989at2"/>
<dbReference type="InterPro" id="IPR004378">
    <property type="entry name" value="F420H2_quin_Rdtase"/>
</dbReference>
<name>A0A4Y3WL78_9PSEU</name>
<dbReference type="InterPro" id="IPR012349">
    <property type="entry name" value="Split_barrel_FMN-bd"/>
</dbReference>